<evidence type="ECO:0000313" key="6">
    <source>
        <dbReference type="EMBL" id="CAB4170848.1"/>
    </source>
</evidence>
<dbReference type="Gene3D" id="3.30.420.240">
    <property type="match status" value="1"/>
</dbReference>
<evidence type="ECO:0000313" key="8">
    <source>
        <dbReference type="EMBL" id="CAB4198705.1"/>
    </source>
</evidence>
<keyword evidence="3" id="KW-0067">ATP-binding</keyword>
<reference evidence="10" key="1">
    <citation type="submission" date="2020-05" db="EMBL/GenBank/DDBJ databases">
        <authorList>
            <person name="Chiriac C."/>
            <person name="Salcher M."/>
            <person name="Ghai R."/>
            <person name="Kavagutti S V."/>
        </authorList>
    </citation>
    <scope>NUCLEOTIDE SEQUENCE</scope>
</reference>
<sequence>MAQVYNSNSNLKAAGVTVDFTPEDVKEYMKCAADPIYFIETYCYIVTLDHGLKLFKLYDCQKNKVNVIHNNRRVILMEGRQQGKTTTSAAYILWYTIFQANKTVAILANKATAAREVLDRYQIMYEMLPKWMQQGVTTWNKGDIELENGSKVFTAATGKSGIRGKSVNMLYVDEAAIIPNNVAEEFFTSVYPTISAGQTTKILLSSTPLGYNHFWKFWTDAEKGRNGFVNLFIPYWEIPGRDEAWAAEQKAQLGELKFTQEVLCNFLGSSLTLVRADAISRMSPDVIVYQKDGLDVYVNPQAGHSYCMVCDVAKGVGGDYSAFQVIDITEVPYRIVAKYRNNEISPLLYPNVIYKVGSDYNQAWVLLEINISEQVAHILYSEMEYENILMVTRHALGQTVSGGFGGGKTQLGVNTDKKIKRIGCHNFKALVEENKLIINDADTISEISTFIEKKGSYEADEGYHDDLVMPLVLFGWLTTNSYFKDLNNVNLRNIMYAKQMLAIEEELTPFGFYEDGKPEKAPLNF</sequence>
<accession>A0A6J7XMW1</accession>
<dbReference type="EMBL" id="LR798454">
    <property type="protein sequence ID" value="CAB5238689.1"/>
    <property type="molecule type" value="Genomic_DNA"/>
</dbReference>
<dbReference type="SUPFAM" id="SSF52540">
    <property type="entry name" value="P-loop containing nucleoside triphosphate hydrolases"/>
    <property type="match status" value="1"/>
</dbReference>
<evidence type="ECO:0000256" key="3">
    <source>
        <dbReference type="ARBA" id="ARBA00022840"/>
    </source>
</evidence>
<dbReference type="Gene3D" id="3.40.50.300">
    <property type="entry name" value="P-loop containing nucleotide triphosphate hydrolases"/>
    <property type="match status" value="1"/>
</dbReference>
<name>A0A6J7XMW1_9CAUD</name>
<dbReference type="InterPro" id="IPR035421">
    <property type="entry name" value="Terminase_6C"/>
</dbReference>
<dbReference type="Pfam" id="PF17289">
    <property type="entry name" value="Terminase_6C"/>
    <property type="match status" value="1"/>
</dbReference>
<protein>
    <submittedName>
        <fullName evidence="10">Large terminase protein</fullName>
    </submittedName>
</protein>
<dbReference type="EMBL" id="LR797375">
    <property type="protein sequence ID" value="CAB4211576.1"/>
    <property type="molecule type" value="Genomic_DNA"/>
</dbReference>
<evidence type="ECO:0000256" key="1">
    <source>
        <dbReference type="ARBA" id="ARBA00022612"/>
    </source>
</evidence>
<evidence type="ECO:0000256" key="2">
    <source>
        <dbReference type="ARBA" id="ARBA00022741"/>
    </source>
</evidence>
<dbReference type="GO" id="GO:0005524">
    <property type="term" value="F:ATP binding"/>
    <property type="evidence" value="ECO:0007669"/>
    <property type="project" value="UniProtKB-KW"/>
</dbReference>
<keyword evidence="4" id="KW-0231">Viral genome packaging</keyword>
<evidence type="ECO:0000256" key="4">
    <source>
        <dbReference type="ARBA" id="ARBA00023219"/>
    </source>
</evidence>
<dbReference type="Pfam" id="PF03237">
    <property type="entry name" value="Terminase_6N"/>
    <property type="match status" value="1"/>
</dbReference>
<organism evidence="10">
    <name type="scientific">uncultured Caudovirales phage</name>
    <dbReference type="NCBI Taxonomy" id="2100421"/>
    <lineage>
        <taxon>Viruses</taxon>
        <taxon>Duplodnaviria</taxon>
        <taxon>Heunggongvirae</taxon>
        <taxon>Uroviricota</taxon>
        <taxon>Caudoviricetes</taxon>
        <taxon>Peduoviridae</taxon>
        <taxon>Maltschvirus</taxon>
        <taxon>Maltschvirus maltsch</taxon>
    </lineage>
</organism>
<dbReference type="EMBL" id="LR797019">
    <property type="protein sequence ID" value="CAB4182028.1"/>
    <property type="molecule type" value="Genomic_DNA"/>
</dbReference>
<dbReference type="EMBL" id="LR797272">
    <property type="protein sequence ID" value="CAB4198705.1"/>
    <property type="molecule type" value="Genomic_DNA"/>
</dbReference>
<evidence type="ECO:0000313" key="10">
    <source>
        <dbReference type="EMBL" id="CAB5238689.1"/>
    </source>
</evidence>
<evidence type="ECO:0000313" key="9">
    <source>
        <dbReference type="EMBL" id="CAB4211576.1"/>
    </source>
</evidence>
<gene>
    <name evidence="7" type="ORF">UFOVP1066_115</name>
    <name evidence="8" type="ORF">UFOVP1315_222</name>
    <name evidence="9" type="ORF">UFOVP1421_183</name>
    <name evidence="10" type="ORF">UFOVP1525_193</name>
    <name evidence="6" type="ORF">UFOVP909_156</name>
</gene>
<proteinExistence type="predicted"/>
<keyword evidence="1" id="KW-1188">Viral release from host cell</keyword>
<dbReference type="InterPro" id="IPR027417">
    <property type="entry name" value="P-loop_NTPase"/>
</dbReference>
<dbReference type="EMBL" id="LR796861">
    <property type="protein sequence ID" value="CAB4170848.1"/>
    <property type="molecule type" value="Genomic_DNA"/>
</dbReference>
<keyword evidence="2" id="KW-0547">Nucleotide-binding</keyword>
<feature type="domain" description="Terminase large subunit gp17-like C-terminal" evidence="5">
    <location>
        <begin position="310"/>
        <end position="468"/>
    </location>
</feature>
<evidence type="ECO:0000259" key="5">
    <source>
        <dbReference type="Pfam" id="PF17289"/>
    </source>
</evidence>
<evidence type="ECO:0000313" key="7">
    <source>
        <dbReference type="EMBL" id="CAB4182028.1"/>
    </source>
</evidence>